<accession>A0A2U1K543</accession>
<comment type="caution">
    <text evidence="3">The sequence shown here is derived from an EMBL/GenBank/DDBJ whole genome shotgun (WGS) entry which is preliminary data.</text>
</comment>
<dbReference type="InterPro" id="IPR000836">
    <property type="entry name" value="PRTase_dom"/>
</dbReference>
<keyword evidence="4" id="KW-1185">Reference proteome</keyword>
<gene>
    <name evidence="3" type="ORF">DCC39_05260</name>
</gene>
<evidence type="ECO:0000256" key="1">
    <source>
        <dbReference type="ARBA" id="ARBA00008007"/>
    </source>
</evidence>
<dbReference type="RefSeq" id="WP_116553835.1">
    <property type="nucleotide sequence ID" value="NZ_QCZG01000007.1"/>
</dbReference>
<dbReference type="Gene3D" id="3.40.50.2020">
    <property type="match status" value="1"/>
</dbReference>
<dbReference type="CDD" id="cd06223">
    <property type="entry name" value="PRTases_typeI"/>
    <property type="match status" value="1"/>
</dbReference>
<proteinExistence type="inferred from homology"/>
<protein>
    <submittedName>
        <fullName evidence="3">Amidophosphoribosyltransferase</fullName>
    </submittedName>
</protein>
<feature type="domain" description="Phosphoribosyltransferase" evidence="2">
    <location>
        <begin position="149"/>
        <end position="233"/>
    </location>
</feature>
<evidence type="ECO:0000313" key="4">
    <source>
        <dbReference type="Proteomes" id="UP000245998"/>
    </source>
</evidence>
<dbReference type="EMBL" id="QCZG01000007">
    <property type="protein sequence ID" value="PWA12631.1"/>
    <property type="molecule type" value="Genomic_DNA"/>
</dbReference>
<dbReference type="InterPro" id="IPR051910">
    <property type="entry name" value="ComF/GntX_DNA_util-trans"/>
</dbReference>
<dbReference type="SUPFAM" id="SSF53271">
    <property type="entry name" value="PRTase-like"/>
    <property type="match status" value="1"/>
</dbReference>
<dbReference type="OrthoDB" id="9779910at2"/>
<organism evidence="3 4">
    <name type="scientific">Pueribacillus theae</name>
    <dbReference type="NCBI Taxonomy" id="2171751"/>
    <lineage>
        <taxon>Bacteria</taxon>
        <taxon>Bacillati</taxon>
        <taxon>Bacillota</taxon>
        <taxon>Bacilli</taxon>
        <taxon>Bacillales</taxon>
        <taxon>Bacillaceae</taxon>
        <taxon>Pueribacillus</taxon>
    </lineage>
</organism>
<comment type="similarity">
    <text evidence="1">Belongs to the ComF/GntX family.</text>
</comment>
<name>A0A2U1K543_9BACI</name>
<dbReference type="AlphaFoldDB" id="A0A2U1K543"/>
<dbReference type="InterPro" id="IPR029057">
    <property type="entry name" value="PRTase-like"/>
</dbReference>
<keyword evidence="3" id="KW-0328">Glycosyltransferase</keyword>
<keyword evidence="3" id="KW-0808">Transferase</keyword>
<dbReference type="PANTHER" id="PTHR47505">
    <property type="entry name" value="DNA UTILIZATION PROTEIN YHGH"/>
    <property type="match status" value="1"/>
</dbReference>
<dbReference type="GO" id="GO:0016757">
    <property type="term" value="F:glycosyltransferase activity"/>
    <property type="evidence" value="ECO:0007669"/>
    <property type="project" value="UniProtKB-KW"/>
</dbReference>
<dbReference type="PANTHER" id="PTHR47505:SF1">
    <property type="entry name" value="DNA UTILIZATION PROTEIN YHGH"/>
    <property type="match status" value="1"/>
</dbReference>
<evidence type="ECO:0000313" key="3">
    <source>
        <dbReference type="EMBL" id="PWA12631.1"/>
    </source>
</evidence>
<sequence>MDYCLWCDVSFYQALTWNSVFGLTEPDKLCEECRQSLTIISGEICRVCGRMLEKTPKGFVDGDTCLDCIRWEMIWPDKNFKNRSLYVYDGKMKEWMNRFKFRGDVVLCETVTSEWKKLWLKECQNEIIVPIPLSGKRLYERGFNQSLVLAQLLDGEIKDILTRKNSEKQSKKSRSERLQTNADFFQLKEGIGLSGARIVLIDDVYTTGTTVRNAAQTLFGYGARSVSSLTLARGV</sequence>
<reference evidence="3 4" key="1">
    <citation type="submission" date="2018-04" db="EMBL/GenBank/DDBJ databases">
        <title>Camelliibacillus theae gen. nov., sp. nov., isolated from Pu'er tea.</title>
        <authorList>
            <person name="Niu L."/>
        </authorList>
    </citation>
    <scope>NUCLEOTIDE SEQUENCE [LARGE SCALE GENOMIC DNA]</scope>
    <source>
        <strain evidence="3 4">T8</strain>
    </source>
</reference>
<evidence type="ECO:0000259" key="2">
    <source>
        <dbReference type="Pfam" id="PF00156"/>
    </source>
</evidence>
<dbReference type="Pfam" id="PF00156">
    <property type="entry name" value="Pribosyltran"/>
    <property type="match status" value="1"/>
</dbReference>
<dbReference type="Proteomes" id="UP000245998">
    <property type="component" value="Unassembled WGS sequence"/>
</dbReference>